<evidence type="ECO:0000256" key="1">
    <source>
        <dbReference type="ARBA" id="ARBA00038240"/>
    </source>
</evidence>
<proteinExistence type="inferred from homology"/>
<protein>
    <submittedName>
        <fullName evidence="3">Aminoglycoside phosphotransferase</fullName>
    </submittedName>
</protein>
<reference evidence="3 4" key="1">
    <citation type="submission" date="2014-03" db="EMBL/GenBank/DDBJ databases">
        <title>Genomics of Bifidobacteria.</title>
        <authorList>
            <person name="Ventura M."/>
            <person name="Milani C."/>
            <person name="Lugli G.A."/>
        </authorList>
    </citation>
    <scope>NUCLEOTIDE SEQUENCE [LARGE SCALE GENOMIC DNA]</scope>
    <source>
        <strain evidence="3 4">LMG 11586</strain>
    </source>
</reference>
<dbReference type="Proteomes" id="UP000029046">
    <property type="component" value="Unassembled WGS sequence"/>
</dbReference>
<accession>A0A087ANG7</accession>
<dbReference type="AlphaFoldDB" id="A0A087ANG7"/>
<dbReference type="Pfam" id="PF01636">
    <property type="entry name" value="APH"/>
    <property type="match status" value="1"/>
</dbReference>
<feature type="domain" description="Aminoglycoside phosphotransferase" evidence="2">
    <location>
        <begin position="57"/>
        <end position="287"/>
    </location>
</feature>
<comment type="caution">
    <text evidence="3">The sequence shown here is derived from an EMBL/GenBank/DDBJ whole genome shotgun (WGS) entry which is preliminary data.</text>
</comment>
<organism evidence="3 4">
    <name type="scientific">Bifidobacterium pullorum subsp. gallinarum</name>
    <dbReference type="NCBI Taxonomy" id="78344"/>
    <lineage>
        <taxon>Bacteria</taxon>
        <taxon>Bacillati</taxon>
        <taxon>Actinomycetota</taxon>
        <taxon>Actinomycetes</taxon>
        <taxon>Bifidobacteriales</taxon>
        <taxon>Bifidobacteriaceae</taxon>
        <taxon>Bifidobacterium</taxon>
    </lineage>
</organism>
<dbReference type="GO" id="GO:0009088">
    <property type="term" value="P:threonine biosynthetic process"/>
    <property type="evidence" value="ECO:0007669"/>
    <property type="project" value="TreeGrafter"/>
</dbReference>
<dbReference type="EMBL" id="JGYX01000005">
    <property type="protein sequence ID" value="KFI60317.1"/>
    <property type="molecule type" value="Genomic_DNA"/>
</dbReference>
<dbReference type="Gene3D" id="3.90.1200.10">
    <property type="match status" value="1"/>
</dbReference>
<dbReference type="SUPFAM" id="SSF56112">
    <property type="entry name" value="Protein kinase-like (PK-like)"/>
    <property type="match status" value="1"/>
</dbReference>
<comment type="similarity">
    <text evidence="1">Belongs to the pseudomonas-type ThrB family.</text>
</comment>
<dbReference type="PANTHER" id="PTHR21064">
    <property type="entry name" value="AMINOGLYCOSIDE PHOSPHOTRANSFERASE DOMAIN-CONTAINING PROTEIN-RELATED"/>
    <property type="match status" value="1"/>
</dbReference>
<dbReference type="eggNOG" id="COG2334">
    <property type="taxonomic scope" value="Bacteria"/>
</dbReference>
<dbReference type="RefSeq" id="WP_033505159.1">
    <property type="nucleotide sequence ID" value="NZ_JGYX01000005.1"/>
</dbReference>
<dbReference type="GO" id="GO:0004413">
    <property type="term" value="F:homoserine kinase activity"/>
    <property type="evidence" value="ECO:0007669"/>
    <property type="project" value="TreeGrafter"/>
</dbReference>
<name>A0A087ANG7_9BIFI</name>
<evidence type="ECO:0000313" key="3">
    <source>
        <dbReference type="EMBL" id="KFI60317.1"/>
    </source>
</evidence>
<dbReference type="InterPro" id="IPR002575">
    <property type="entry name" value="Aminoglycoside_PTrfase"/>
</dbReference>
<evidence type="ECO:0000313" key="4">
    <source>
        <dbReference type="Proteomes" id="UP000029046"/>
    </source>
</evidence>
<gene>
    <name evidence="3" type="ORF">BIGA_0904</name>
</gene>
<keyword evidence="3" id="KW-0808">Transferase</keyword>
<dbReference type="InterPro" id="IPR050249">
    <property type="entry name" value="Pseudomonas-type_ThrB"/>
</dbReference>
<sequence length="387" mass="42628">MENVTGDPQLDIVAQRWPDITLAEAADVLSRLRHPLRALELLTRSGRPTAAGVMIRANEGDVFIKRYALSVRDAASILPYHGFVHHLAKRGISTPTFMPFADDLGGSAPGGPIWATDSALTIGGAVYEVCAKAEGDDRYIDALSWDPPRTVSEAEQLGAFMARMSMAAEGYDAPRPAAPNPFQNRFGLFATADFDAAVKAWLEERPVVRDYLKSTDRHLMQDLDLHRRYVEKVSGPYGALPSCWTHGDPHISNFLWQGDRPSSIFDFGLADRNTALFDLVETLERNTIRFVSIMNGDDDAYCADTAAAIIRGYNGVIPLSSSDLALVADMLPVCQSEAALNWIAYYVEGTHRPQDAAWCYDISLMGHTAWFARPSGQRYLDAIRMAA</sequence>
<evidence type="ECO:0000259" key="2">
    <source>
        <dbReference type="Pfam" id="PF01636"/>
    </source>
</evidence>
<dbReference type="PANTHER" id="PTHR21064:SF6">
    <property type="entry name" value="AMINOGLYCOSIDE PHOSPHOTRANSFERASE DOMAIN-CONTAINING PROTEIN"/>
    <property type="match status" value="1"/>
</dbReference>
<keyword evidence="4" id="KW-1185">Reference proteome</keyword>
<dbReference type="OrthoDB" id="3266537at2"/>
<dbReference type="InterPro" id="IPR011009">
    <property type="entry name" value="Kinase-like_dom_sf"/>
</dbReference>